<evidence type="ECO:0000313" key="2">
    <source>
        <dbReference type="Proteomes" id="UP001341840"/>
    </source>
</evidence>
<organism evidence="1 2">
    <name type="scientific">Stylosanthes scabra</name>
    <dbReference type="NCBI Taxonomy" id="79078"/>
    <lineage>
        <taxon>Eukaryota</taxon>
        <taxon>Viridiplantae</taxon>
        <taxon>Streptophyta</taxon>
        <taxon>Embryophyta</taxon>
        <taxon>Tracheophyta</taxon>
        <taxon>Spermatophyta</taxon>
        <taxon>Magnoliopsida</taxon>
        <taxon>eudicotyledons</taxon>
        <taxon>Gunneridae</taxon>
        <taxon>Pentapetalae</taxon>
        <taxon>rosids</taxon>
        <taxon>fabids</taxon>
        <taxon>Fabales</taxon>
        <taxon>Fabaceae</taxon>
        <taxon>Papilionoideae</taxon>
        <taxon>50 kb inversion clade</taxon>
        <taxon>dalbergioids sensu lato</taxon>
        <taxon>Dalbergieae</taxon>
        <taxon>Pterocarpus clade</taxon>
        <taxon>Stylosanthes</taxon>
    </lineage>
</organism>
<accession>A0ABU6ZM26</accession>
<reference evidence="1 2" key="1">
    <citation type="journal article" date="2023" name="Plants (Basel)">
        <title>Bridging the Gap: Combining Genomics and Transcriptomics Approaches to Understand Stylosanthes scabra, an Orphan Legume from the Brazilian Caatinga.</title>
        <authorList>
            <person name="Ferreira-Neto J.R.C."/>
            <person name="da Silva M.D."/>
            <person name="Binneck E."/>
            <person name="de Melo N.F."/>
            <person name="da Silva R.H."/>
            <person name="de Melo A.L.T.M."/>
            <person name="Pandolfi V."/>
            <person name="Bustamante F.O."/>
            <person name="Brasileiro-Vidal A.C."/>
            <person name="Benko-Iseppon A.M."/>
        </authorList>
    </citation>
    <scope>NUCLEOTIDE SEQUENCE [LARGE SCALE GENOMIC DNA]</scope>
    <source>
        <tissue evidence="1">Leaves</tissue>
    </source>
</reference>
<dbReference type="EMBL" id="JASCZI010272644">
    <property type="protein sequence ID" value="MED6223040.1"/>
    <property type="molecule type" value="Genomic_DNA"/>
</dbReference>
<proteinExistence type="predicted"/>
<sequence length="254" mass="27646">MINKWITIKVDERKFEVYVREIGGEIYSLQAHPNKSNESNGMDCSVSRASSVVKEMSPSEMGRTTEVSRGCLNSLNGGHDPVLENALIRNSENVKGFNDGNANCDDSGMIEKHDEGREIGVILENDDALVETNRLQMCNDLFVAQNDVSETSENGPRIDITNNGLQDNEIGVDIGLSDKDVPISPSSCPYPPGFGPCTSSNHVHHDNPTHVKHNDVGVEAEMIDTVENPKPLIVSEGEGAGDKEEAIIAKEICE</sequence>
<keyword evidence="2" id="KW-1185">Reference proteome</keyword>
<comment type="caution">
    <text evidence="1">The sequence shown here is derived from an EMBL/GenBank/DDBJ whole genome shotgun (WGS) entry which is preliminary data.</text>
</comment>
<dbReference type="Proteomes" id="UP001341840">
    <property type="component" value="Unassembled WGS sequence"/>
</dbReference>
<name>A0ABU6ZM26_9FABA</name>
<evidence type="ECO:0000313" key="1">
    <source>
        <dbReference type="EMBL" id="MED6223040.1"/>
    </source>
</evidence>
<protein>
    <submittedName>
        <fullName evidence="1">Uncharacterized protein</fullName>
    </submittedName>
</protein>
<gene>
    <name evidence="1" type="ORF">PIB30_070151</name>
</gene>